<dbReference type="Gene3D" id="3.30.2060.10">
    <property type="entry name" value="Penicillin-binding protein 1b domain"/>
    <property type="match status" value="1"/>
</dbReference>
<evidence type="ECO:0000313" key="13">
    <source>
        <dbReference type="Proteomes" id="UP000179010"/>
    </source>
</evidence>
<dbReference type="SMART" id="SM00490">
    <property type="entry name" value="HELICc"/>
    <property type="match status" value="1"/>
</dbReference>
<evidence type="ECO:0000256" key="7">
    <source>
        <dbReference type="ARBA" id="ARBA00023125"/>
    </source>
</evidence>
<keyword evidence="2 9" id="KW-0547">Nucleotide-binding</keyword>
<evidence type="ECO:0000256" key="3">
    <source>
        <dbReference type="ARBA" id="ARBA00022763"/>
    </source>
</evidence>
<keyword evidence="8 9" id="KW-0234">DNA repair</keyword>
<feature type="domain" description="Helicase C-terminal" evidence="11">
    <location>
        <begin position="732"/>
        <end position="884"/>
    </location>
</feature>
<evidence type="ECO:0000256" key="6">
    <source>
        <dbReference type="ARBA" id="ARBA00022840"/>
    </source>
</evidence>
<dbReference type="Pfam" id="PF17757">
    <property type="entry name" value="UvrB_inter"/>
    <property type="match status" value="1"/>
</dbReference>
<dbReference type="InterPro" id="IPR004576">
    <property type="entry name" value="Mfd"/>
</dbReference>
<dbReference type="PANTHER" id="PTHR47964:SF1">
    <property type="entry name" value="ATP-DEPENDENT DNA HELICASE HOMOLOG RECG, CHLOROPLASTIC"/>
    <property type="match status" value="1"/>
</dbReference>
<dbReference type="InterPro" id="IPR037235">
    <property type="entry name" value="TRCF-like_C_D7"/>
</dbReference>
<dbReference type="Gene3D" id="2.40.10.170">
    <property type="match status" value="1"/>
</dbReference>
<dbReference type="GO" id="GO:0016787">
    <property type="term" value="F:hydrolase activity"/>
    <property type="evidence" value="ECO:0007669"/>
    <property type="project" value="UniProtKB-KW"/>
</dbReference>
<dbReference type="SUPFAM" id="SSF143517">
    <property type="entry name" value="TRCF domain-like"/>
    <property type="match status" value="1"/>
</dbReference>
<accession>A0A1F4PPH9</accession>
<dbReference type="InterPro" id="IPR047112">
    <property type="entry name" value="RecG/Mfd"/>
</dbReference>
<dbReference type="InterPro" id="IPR041471">
    <property type="entry name" value="UvrB_inter"/>
</dbReference>
<evidence type="ECO:0000256" key="5">
    <source>
        <dbReference type="ARBA" id="ARBA00022806"/>
    </source>
</evidence>
<evidence type="ECO:0000259" key="11">
    <source>
        <dbReference type="PROSITE" id="PS51194"/>
    </source>
</evidence>
<dbReference type="InterPro" id="IPR011545">
    <property type="entry name" value="DEAD/DEAH_box_helicase_dom"/>
</dbReference>
<dbReference type="GO" id="GO:0006355">
    <property type="term" value="P:regulation of DNA-templated transcription"/>
    <property type="evidence" value="ECO:0007669"/>
    <property type="project" value="UniProtKB-UniRule"/>
</dbReference>
<dbReference type="GO" id="GO:0005524">
    <property type="term" value="F:ATP binding"/>
    <property type="evidence" value="ECO:0007669"/>
    <property type="project" value="UniProtKB-UniRule"/>
</dbReference>
<reference evidence="12 13" key="1">
    <citation type="journal article" date="2016" name="Nat. Commun.">
        <title>Thousands of microbial genomes shed light on interconnected biogeochemical processes in an aquifer system.</title>
        <authorList>
            <person name="Anantharaman K."/>
            <person name="Brown C.T."/>
            <person name="Hug L.A."/>
            <person name="Sharon I."/>
            <person name="Castelle C.J."/>
            <person name="Probst A.J."/>
            <person name="Thomas B.C."/>
            <person name="Singh A."/>
            <person name="Wilkins M.J."/>
            <person name="Karaoz U."/>
            <person name="Brodie E.L."/>
            <person name="Williams K.H."/>
            <person name="Hubbard S.S."/>
            <person name="Banfield J.F."/>
        </authorList>
    </citation>
    <scope>NUCLEOTIDE SEQUENCE [LARGE SCALE GENOMIC DNA]</scope>
</reference>
<dbReference type="Pfam" id="PF02559">
    <property type="entry name" value="CarD_TRCF_RID"/>
    <property type="match status" value="1"/>
</dbReference>
<dbReference type="Gene3D" id="3.40.50.11180">
    <property type="match status" value="1"/>
</dbReference>
<organism evidence="12 13">
    <name type="scientific">candidate division Kazan bacterium RIFCSPLOWO2_01_FULL_48_13</name>
    <dbReference type="NCBI Taxonomy" id="1798539"/>
    <lineage>
        <taxon>Bacteria</taxon>
        <taxon>Bacteria division Kazan-3B-28</taxon>
    </lineage>
</organism>
<dbReference type="SMART" id="SM00982">
    <property type="entry name" value="TRCF"/>
    <property type="match status" value="1"/>
</dbReference>
<dbReference type="InterPro" id="IPR005118">
    <property type="entry name" value="TRCF_C"/>
</dbReference>
<evidence type="ECO:0000259" key="10">
    <source>
        <dbReference type="PROSITE" id="PS51192"/>
    </source>
</evidence>
<gene>
    <name evidence="9" type="primary">mfd</name>
    <name evidence="12" type="ORF">A2994_00900</name>
</gene>
<dbReference type="GO" id="GO:0000716">
    <property type="term" value="P:transcription-coupled nucleotide-excision repair, DNA damage recognition"/>
    <property type="evidence" value="ECO:0007669"/>
    <property type="project" value="UniProtKB-UniRule"/>
</dbReference>
<dbReference type="PANTHER" id="PTHR47964">
    <property type="entry name" value="ATP-DEPENDENT DNA HELICASE HOMOLOG RECG, CHLOROPLASTIC"/>
    <property type="match status" value="1"/>
</dbReference>
<keyword evidence="7 9" id="KW-0238">DNA-binding</keyword>
<name>A0A1F4PPH9_UNCK3</name>
<comment type="similarity">
    <text evidence="9">In the C-terminal section; belongs to the helicase family. RecG subfamily.</text>
</comment>
<dbReference type="Pfam" id="PF03461">
    <property type="entry name" value="TRCF"/>
    <property type="match status" value="1"/>
</dbReference>
<dbReference type="SUPFAM" id="SSF52540">
    <property type="entry name" value="P-loop containing nucleoside triphosphate hydrolases"/>
    <property type="match status" value="3"/>
</dbReference>
<dbReference type="Pfam" id="PF00271">
    <property type="entry name" value="Helicase_C"/>
    <property type="match status" value="1"/>
</dbReference>
<comment type="function">
    <text evidence="9">Couples transcription and DNA repair by recognizing RNA polymerase (RNAP) stalled at DNA lesions. Mediates ATP-dependent release of RNAP and its truncated transcript from the DNA, and recruitment of nucleotide excision repair machinery to the damaged site.</text>
</comment>
<dbReference type="InterPro" id="IPR003711">
    <property type="entry name" value="CarD-like/TRCF_RID"/>
</dbReference>
<dbReference type="InterPro" id="IPR014001">
    <property type="entry name" value="Helicase_ATP-bd"/>
</dbReference>
<dbReference type="EMBL" id="METE01000002">
    <property type="protein sequence ID" value="OGB85568.1"/>
    <property type="molecule type" value="Genomic_DNA"/>
</dbReference>
<keyword evidence="1 9" id="KW-0963">Cytoplasm</keyword>
<dbReference type="EC" id="3.6.4.-" evidence="9"/>
<evidence type="ECO:0000256" key="4">
    <source>
        <dbReference type="ARBA" id="ARBA00022801"/>
    </source>
</evidence>
<dbReference type="SMART" id="SM01058">
    <property type="entry name" value="CarD_TRCF"/>
    <property type="match status" value="1"/>
</dbReference>
<dbReference type="Gene3D" id="3.90.1150.50">
    <property type="entry name" value="Transcription-repair-coupling factor, D7 domain"/>
    <property type="match status" value="1"/>
</dbReference>
<dbReference type="CDD" id="cd17991">
    <property type="entry name" value="DEXHc_TRCF"/>
    <property type="match status" value="1"/>
</dbReference>
<keyword evidence="6 9" id="KW-0067">ATP-binding</keyword>
<dbReference type="Pfam" id="PF00270">
    <property type="entry name" value="DEAD"/>
    <property type="match status" value="1"/>
</dbReference>
<dbReference type="Proteomes" id="UP000179010">
    <property type="component" value="Unassembled WGS sequence"/>
</dbReference>
<dbReference type="SUPFAM" id="SSF141259">
    <property type="entry name" value="CarD-like"/>
    <property type="match status" value="1"/>
</dbReference>
<dbReference type="PROSITE" id="PS51192">
    <property type="entry name" value="HELICASE_ATP_BIND_1"/>
    <property type="match status" value="1"/>
</dbReference>
<keyword evidence="3 9" id="KW-0227">DNA damage</keyword>
<evidence type="ECO:0000256" key="1">
    <source>
        <dbReference type="ARBA" id="ARBA00022490"/>
    </source>
</evidence>
<dbReference type="PROSITE" id="PS51194">
    <property type="entry name" value="HELICASE_CTER"/>
    <property type="match status" value="1"/>
</dbReference>
<dbReference type="GO" id="GO:0005737">
    <property type="term" value="C:cytoplasm"/>
    <property type="evidence" value="ECO:0007669"/>
    <property type="project" value="UniProtKB-SubCell"/>
</dbReference>
<evidence type="ECO:0000256" key="8">
    <source>
        <dbReference type="ARBA" id="ARBA00023204"/>
    </source>
</evidence>
<feature type="domain" description="Helicase ATP-binding" evidence="10">
    <location>
        <begin position="549"/>
        <end position="710"/>
    </location>
</feature>
<keyword evidence="4 9" id="KW-0378">Hydrolase</keyword>
<keyword evidence="5" id="KW-0347">Helicase</keyword>
<evidence type="ECO:0000313" key="12">
    <source>
        <dbReference type="EMBL" id="OGB85568.1"/>
    </source>
</evidence>
<dbReference type="HAMAP" id="MF_00969">
    <property type="entry name" value="TRCF"/>
    <property type="match status" value="1"/>
</dbReference>
<dbReference type="Gene3D" id="3.40.50.300">
    <property type="entry name" value="P-loop containing nucleotide triphosphate hydrolases"/>
    <property type="match status" value="2"/>
</dbReference>
<comment type="subcellular location">
    <subcellularLocation>
        <location evidence="9">Cytoplasm</location>
    </subcellularLocation>
</comment>
<dbReference type="NCBIfam" id="TIGR00580">
    <property type="entry name" value="mfd"/>
    <property type="match status" value="1"/>
</dbReference>
<dbReference type="SMART" id="SM00487">
    <property type="entry name" value="DEXDc"/>
    <property type="match status" value="1"/>
</dbReference>
<dbReference type="STRING" id="1798539.A2994_00900"/>
<dbReference type="InterPro" id="IPR036101">
    <property type="entry name" value="CarD-like/TRCF_RID_sf"/>
</dbReference>
<dbReference type="AlphaFoldDB" id="A0A1F4PPH9"/>
<dbReference type="InterPro" id="IPR001650">
    <property type="entry name" value="Helicase_C-like"/>
</dbReference>
<protein>
    <recommendedName>
        <fullName evidence="9">Transcription-repair-coupling factor</fullName>
        <shortName evidence="9">TRCF</shortName>
        <ecNumber evidence="9">3.6.4.-</ecNumber>
    </recommendedName>
</protein>
<dbReference type="InterPro" id="IPR027417">
    <property type="entry name" value="P-loop_NTPase"/>
</dbReference>
<dbReference type="GO" id="GO:0003684">
    <property type="term" value="F:damaged DNA binding"/>
    <property type="evidence" value="ECO:0007669"/>
    <property type="project" value="InterPro"/>
</dbReference>
<sequence length="1075" mass="120018">MVASILHHLSAKFSNLAAYKSLKQKVNNGKVYITGLNQTGKLLVLSQIRQDTSKKIIYVVKNESEQAALKQDLEQLTNTPIYTYPDLKSERINRKEYIADFLERASATAALTTKEPGIFIFPAKSLIEPLTSPASASDFKVGREYNIEELLVQSIANGYERQTKVFQSGEVAMRGGVIDIFALGNQYPYRLEFNGSQLEQIVEFDPVSAATRNHLDLIKVPAIKSAKINQYLLDLMEPDPKPYLLIFHQADELFQMLYELYQGSNNNRDNTILTTVSKQLDILPAWHFVAIPPTERDLIRFDLASAPLFANNLNRLANEIKKYDSKNYQIILATEKSKQLLPVLLDHKIAMGDQPTDKLALLEGRAPEGFMSAALKIILLTDTEIFSPITDQTGHAKKTPRRRQLAFLAGIEKGDYVVHADHGIGKLTEIGTMTVNDISREYLTIQYAGADKIYVPVDQIDKISKYISVAGEKPTLSKLSSQGWKRLVSRIKKESQEFAKELLDLYAKRALHQGIIFEGGEFWEKALADSFAFEETPDQEQVIQDILSDMEKSKPMDRLLVADVGFGKTEVAIRAAFKAVTAGYQVAVLAPTTILVEQHLKTFTERLSPFGTQVAALSRFRSTKEQKRIVAGLKTREVDIVIGTHRLLSPDIKFANLGLIIIDEEQRFGVRHKEKLKLARSEVDVLSLTATPIPRTLNLALSGIRDISTIETPPINRLPIQTTVAPFDMSAVKDAVLNEIRRGGQVYFVHNRVATIASITNKLKEVLPEVRFVYAHGQMPERLLAKIMEDFRQGKYDCLVASTIIENGLDNPNVNTLIVDNAGNFGLSQLHQLRGRIGRGQIQAYAHFYYSAGKLSGKALERLKTIASHTELGSGYQIALRDLQIRGAGGVLSKRQHGHISAVGLTMYTKLLNRAIEELKTGYRPQVDTITVDLPISAYLPNSYIDNEAQRIKIYQQLALVEDEKEMKGALSEMQEKFGDLPKEVQNLFDLLKLKLLALDTQKITSIVARNIAHSNKPIEYLCNITLTIVVKDKNIIAALGNIGAKVSDNLIKLPLAGLGANWIDGLKKVINLLK</sequence>
<comment type="similarity">
    <text evidence="9">In the N-terminal section; belongs to the UvrB family.</text>
</comment>
<proteinExistence type="inferred from homology"/>
<evidence type="ECO:0000256" key="2">
    <source>
        <dbReference type="ARBA" id="ARBA00022741"/>
    </source>
</evidence>
<dbReference type="GO" id="GO:0003678">
    <property type="term" value="F:DNA helicase activity"/>
    <property type="evidence" value="ECO:0007669"/>
    <property type="project" value="TreeGrafter"/>
</dbReference>
<evidence type="ECO:0000256" key="9">
    <source>
        <dbReference type="HAMAP-Rule" id="MF_00969"/>
    </source>
</evidence>
<comment type="caution">
    <text evidence="12">The sequence shown here is derived from an EMBL/GenBank/DDBJ whole genome shotgun (WGS) entry which is preliminary data.</text>
</comment>